<gene>
    <name evidence="1" type="ORF">HMPREF1557_00398</name>
</gene>
<proteinExistence type="predicted"/>
<dbReference type="Proteomes" id="UP000016617">
    <property type="component" value="Unassembled WGS sequence"/>
</dbReference>
<evidence type="ECO:0000313" key="2">
    <source>
        <dbReference type="Proteomes" id="UP000016617"/>
    </source>
</evidence>
<dbReference type="HOGENOM" id="CLU_2275961_0_0_9"/>
<organism evidence="1 2">
    <name type="scientific">Streptococcus sobrinus W1703</name>
    <dbReference type="NCBI Taxonomy" id="1227275"/>
    <lineage>
        <taxon>Bacteria</taxon>
        <taxon>Bacillati</taxon>
        <taxon>Bacillota</taxon>
        <taxon>Bacilli</taxon>
        <taxon>Lactobacillales</taxon>
        <taxon>Streptococcaceae</taxon>
        <taxon>Streptococcus</taxon>
    </lineage>
</organism>
<evidence type="ECO:0000313" key="1">
    <source>
        <dbReference type="EMBL" id="ERJ78076.1"/>
    </source>
</evidence>
<dbReference type="EMBL" id="AWVA01000022">
    <property type="protein sequence ID" value="ERJ78076.1"/>
    <property type="molecule type" value="Genomic_DNA"/>
</dbReference>
<dbReference type="AlphaFoldDB" id="U2IVV9"/>
<name>U2IVV9_9STRE</name>
<sequence length="102" mass="11467">MLVDGTSLGLQVDVVEVTDKDKDVGKNCIVEQHAKATLAKLHANAKKATESKNKTINLCQGHKCRTPKFNSFSYITIVMGFRLDRFPGFLQSFKLCYTETKR</sequence>
<reference evidence="1 2" key="1">
    <citation type="submission" date="2013-06" db="EMBL/GenBank/DDBJ databases">
        <authorList>
            <person name="Weinstock G."/>
            <person name="Sodergren E."/>
            <person name="Lobos E.A."/>
            <person name="Fulton L."/>
            <person name="Fulton R."/>
            <person name="Courtney L."/>
            <person name="Fronick C."/>
            <person name="O'Laughlin M."/>
            <person name="Godfrey J."/>
            <person name="Wilson R.M."/>
            <person name="Miner T."/>
            <person name="Farmer C."/>
            <person name="Delehaunty K."/>
            <person name="Cordes M."/>
            <person name="Minx P."/>
            <person name="Tomlinson C."/>
            <person name="Chen J."/>
            <person name="Wollam A."/>
            <person name="Pepin K.H."/>
            <person name="Bhonagiri V."/>
            <person name="Zhang X."/>
            <person name="Warren W."/>
            <person name="Mitreva M."/>
            <person name="Mardis E.R."/>
            <person name="Wilson R.K."/>
        </authorList>
    </citation>
    <scope>NUCLEOTIDE SEQUENCE [LARGE SCALE GENOMIC DNA]</scope>
    <source>
        <strain evidence="1 2">W1703</strain>
    </source>
</reference>
<accession>U2IVV9</accession>
<comment type="caution">
    <text evidence="1">The sequence shown here is derived from an EMBL/GenBank/DDBJ whole genome shotgun (WGS) entry which is preliminary data.</text>
</comment>
<protein>
    <submittedName>
        <fullName evidence="1">Uncharacterized protein</fullName>
    </submittedName>
</protein>